<dbReference type="Proteomes" id="UP001143910">
    <property type="component" value="Unassembled WGS sequence"/>
</dbReference>
<accession>A0ACC1NBX8</accession>
<protein>
    <submittedName>
        <fullName evidence="1">Uncharacterized protein</fullName>
    </submittedName>
</protein>
<evidence type="ECO:0000313" key="1">
    <source>
        <dbReference type="EMBL" id="KAJ2975963.1"/>
    </source>
</evidence>
<comment type="caution">
    <text evidence="1">The sequence shown here is derived from an EMBL/GenBank/DDBJ whole genome shotgun (WGS) entry which is preliminary data.</text>
</comment>
<keyword evidence="2" id="KW-1185">Reference proteome</keyword>
<reference evidence="1" key="1">
    <citation type="submission" date="2022-08" db="EMBL/GenBank/DDBJ databases">
        <title>Genome Sequence of Lecanicillium fungicola.</title>
        <authorList>
            <person name="Buettner E."/>
        </authorList>
    </citation>
    <scope>NUCLEOTIDE SEQUENCE</scope>
    <source>
        <strain evidence="1">Babe33</strain>
    </source>
</reference>
<evidence type="ECO:0000313" key="2">
    <source>
        <dbReference type="Proteomes" id="UP001143910"/>
    </source>
</evidence>
<name>A0ACC1NBX8_9HYPO</name>
<dbReference type="EMBL" id="JANJQO010000639">
    <property type="protein sequence ID" value="KAJ2975963.1"/>
    <property type="molecule type" value="Genomic_DNA"/>
</dbReference>
<proteinExistence type="predicted"/>
<organism evidence="1 2">
    <name type="scientific">Zarea fungicola</name>
    <dbReference type="NCBI Taxonomy" id="93591"/>
    <lineage>
        <taxon>Eukaryota</taxon>
        <taxon>Fungi</taxon>
        <taxon>Dikarya</taxon>
        <taxon>Ascomycota</taxon>
        <taxon>Pezizomycotina</taxon>
        <taxon>Sordariomycetes</taxon>
        <taxon>Hypocreomycetidae</taxon>
        <taxon>Hypocreales</taxon>
        <taxon>Cordycipitaceae</taxon>
        <taxon>Zarea</taxon>
    </lineage>
</organism>
<gene>
    <name evidence="1" type="ORF">NQ176_g5225</name>
</gene>
<sequence length="347" mass="36855">MVSPQTVSSTEMDPESLQPSVPHDPHPPVVASKLEDPASPSPEGMMINASGHKQELQRNFSLLNICGIAITTGNSWTAIGGSVAVAIYNGGPPGVIYEFIAVSIFYFLIAASIAELASSIPSSSVYHWASISAGRHGRVAGFFAGWWNALAWIFGAASMSAIVANQTVSMYALFHSPHFTPHAWHVFISYMLCTWLSCATVLFGNKVLPALGNVGLFFILAGVLVTMIVCAVMPHVHDTPYASHEAVWTAWNNQTGYSSNGFVFVAGMLNGAFAMGGTDCVAHLAEEVPEPSRNIPKAMAAQYIVGFATALLYLVTLFYAVPDIAAALSPISSLSPIQISHTNLLPA</sequence>